<name>A0A365Y7W1_9MICC</name>
<dbReference type="InterPro" id="IPR045713">
    <property type="entry name" value="DUF6069"/>
</dbReference>
<accession>A0A365Y7W1</accession>
<keyword evidence="1" id="KW-0812">Transmembrane</keyword>
<keyword evidence="1" id="KW-1133">Transmembrane helix</keyword>
<gene>
    <name evidence="2" type="ORF">C1H84_17150</name>
</gene>
<feature type="transmembrane region" description="Helical" evidence="1">
    <location>
        <begin position="12"/>
        <end position="33"/>
    </location>
</feature>
<comment type="caution">
    <text evidence="2">The sequence shown here is derived from an EMBL/GenBank/DDBJ whole genome shotgun (WGS) entry which is preliminary data.</text>
</comment>
<proteinExistence type="predicted"/>
<dbReference type="Pfam" id="PF19545">
    <property type="entry name" value="DUF6069"/>
    <property type="match status" value="1"/>
</dbReference>
<dbReference type="AlphaFoldDB" id="A0A365Y7W1"/>
<dbReference type="Proteomes" id="UP000252167">
    <property type="component" value="Unassembled WGS sequence"/>
</dbReference>
<feature type="transmembrane region" description="Helical" evidence="1">
    <location>
        <begin position="110"/>
        <end position="128"/>
    </location>
</feature>
<dbReference type="EMBL" id="POAF01000012">
    <property type="protein sequence ID" value="RBL98765.1"/>
    <property type="molecule type" value="Genomic_DNA"/>
</dbReference>
<feature type="transmembrane region" description="Helical" evidence="1">
    <location>
        <begin position="87"/>
        <end position="104"/>
    </location>
</feature>
<evidence type="ECO:0000313" key="3">
    <source>
        <dbReference type="Proteomes" id="UP000252167"/>
    </source>
</evidence>
<sequence>MQADVKFKMPFNFVQVLIAAFGAMALSMLTFFIAEAAGASMKFSDGMFRNLDFIHIIRFTVPPIVVLGFLTFLIARGRPGFCRVAQVIGLALLLLSAVTQLFFAEDAGSAVAVAIMHVIVGASWYIAVNNSNKRANERAMAG</sequence>
<keyword evidence="1" id="KW-0472">Membrane</keyword>
<feature type="transmembrane region" description="Helical" evidence="1">
    <location>
        <begin position="53"/>
        <end position="75"/>
    </location>
</feature>
<evidence type="ECO:0000313" key="2">
    <source>
        <dbReference type="EMBL" id="RBL98765.1"/>
    </source>
</evidence>
<organism evidence="2 3">
    <name type="scientific">Glutamicibacter soli</name>
    <dbReference type="NCBI Taxonomy" id="453836"/>
    <lineage>
        <taxon>Bacteria</taxon>
        <taxon>Bacillati</taxon>
        <taxon>Actinomycetota</taxon>
        <taxon>Actinomycetes</taxon>
        <taxon>Micrococcales</taxon>
        <taxon>Micrococcaceae</taxon>
        <taxon>Glutamicibacter</taxon>
    </lineage>
</organism>
<evidence type="ECO:0000256" key="1">
    <source>
        <dbReference type="SAM" id="Phobius"/>
    </source>
</evidence>
<keyword evidence="3" id="KW-1185">Reference proteome</keyword>
<dbReference type="RefSeq" id="WP_113608109.1">
    <property type="nucleotide sequence ID" value="NZ_POAF01000012.1"/>
</dbReference>
<protein>
    <submittedName>
        <fullName evidence="2">Uncharacterized protein</fullName>
    </submittedName>
</protein>
<reference evidence="2 3" key="1">
    <citation type="submission" date="2018-01" db="EMBL/GenBank/DDBJ databases">
        <title>Glutamicibacter soli strain NHPC-3 Whole genome sequence and assembly.</title>
        <authorList>
            <person name="Choudhury P."/>
            <person name="Gupta D."/>
            <person name="Sengupta K."/>
            <person name="Jawed A."/>
            <person name="Sultana N."/>
            <person name="Saha P."/>
        </authorList>
    </citation>
    <scope>NUCLEOTIDE SEQUENCE [LARGE SCALE GENOMIC DNA]</scope>
    <source>
        <strain evidence="2 3">NHPC-3</strain>
    </source>
</reference>